<dbReference type="Gene3D" id="3.90.550.10">
    <property type="entry name" value="Spore Coat Polysaccharide Biosynthesis Protein SpsA, Chain A"/>
    <property type="match status" value="1"/>
</dbReference>
<dbReference type="GO" id="GO:0016740">
    <property type="term" value="F:transferase activity"/>
    <property type="evidence" value="ECO:0007669"/>
    <property type="project" value="UniProtKB-KW"/>
</dbReference>
<evidence type="ECO:0000313" key="2">
    <source>
        <dbReference type="EMBL" id="MFC5648494.1"/>
    </source>
</evidence>
<sequence length="197" mass="21669">MGEAKLPLELSPGITLGSRGLRELRACGLSSLTVVVRQEDPLLWVYDRRDLGSRLSKVKIVPCKEAHLGMSHSIRSGLDALLPESPDAVLVALADQPFVTQALLKRLISVYLKDPTVDYVASGQGEASVPPVILSKSIFPVLTELQGDAGARHIFHSPEFKGTRVRYAAEWAFVDVDTPDEMEKARLIWSELQLKAR</sequence>
<evidence type="ECO:0000313" key="3">
    <source>
        <dbReference type="Proteomes" id="UP001596047"/>
    </source>
</evidence>
<gene>
    <name evidence="2" type="ORF">ACFPYJ_05010</name>
</gene>
<name>A0ABW0VUA1_9BACL</name>
<dbReference type="InterPro" id="IPR029044">
    <property type="entry name" value="Nucleotide-diphossugar_trans"/>
</dbReference>
<evidence type="ECO:0000259" key="1">
    <source>
        <dbReference type="Pfam" id="PF12804"/>
    </source>
</evidence>
<organism evidence="2 3">
    <name type="scientific">Paenibacillus solisilvae</name>
    <dbReference type="NCBI Taxonomy" id="2486751"/>
    <lineage>
        <taxon>Bacteria</taxon>
        <taxon>Bacillati</taxon>
        <taxon>Bacillota</taxon>
        <taxon>Bacilli</taxon>
        <taxon>Bacillales</taxon>
        <taxon>Paenibacillaceae</taxon>
        <taxon>Paenibacillus</taxon>
    </lineage>
</organism>
<comment type="caution">
    <text evidence="2">The sequence shown here is derived from an EMBL/GenBank/DDBJ whole genome shotgun (WGS) entry which is preliminary data.</text>
</comment>
<dbReference type="PANTHER" id="PTHR43777:SF1">
    <property type="entry name" value="MOLYBDENUM COFACTOR CYTIDYLYLTRANSFERASE"/>
    <property type="match status" value="1"/>
</dbReference>
<proteinExistence type="predicted"/>
<dbReference type="Pfam" id="PF12804">
    <property type="entry name" value="NTP_transf_3"/>
    <property type="match status" value="1"/>
</dbReference>
<dbReference type="Proteomes" id="UP001596047">
    <property type="component" value="Unassembled WGS sequence"/>
</dbReference>
<dbReference type="EMBL" id="JBHSOW010000016">
    <property type="protein sequence ID" value="MFC5648494.1"/>
    <property type="molecule type" value="Genomic_DNA"/>
</dbReference>
<dbReference type="SUPFAM" id="SSF53448">
    <property type="entry name" value="Nucleotide-diphospho-sugar transferases"/>
    <property type="match status" value="1"/>
</dbReference>
<dbReference type="RefSeq" id="WP_379186950.1">
    <property type="nucleotide sequence ID" value="NZ_JBHSOW010000016.1"/>
</dbReference>
<reference evidence="3" key="1">
    <citation type="journal article" date="2019" name="Int. J. Syst. Evol. Microbiol.">
        <title>The Global Catalogue of Microorganisms (GCM) 10K type strain sequencing project: providing services to taxonomists for standard genome sequencing and annotation.</title>
        <authorList>
            <consortium name="The Broad Institute Genomics Platform"/>
            <consortium name="The Broad Institute Genome Sequencing Center for Infectious Disease"/>
            <person name="Wu L."/>
            <person name="Ma J."/>
        </authorList>
    </citation>
    <scope>NUCLEOTIDE SEQUENCE [LARGE SCALE GENOMIC DNA]</scope>
    <source>
        <strain evidence="3">CGMCC 1.3240</strain>
    </source>
</reference>
<keyword evidence="3" id="KW-1185">Reference proteome</keyword>
<feature type="domain" description="MobA-like NTP transferase" evidence="1">
    <location>
        <begin position="1"/>
        <end position="156"/>
    </location>
</feature>
<protein>
    <submittedName>
        <fullName evidence="2">NTP transferase domain-containing protein</fullName>
    </submittedName>
</protein>
<accession>A0ABW0VUA1</accession>
<dbReference type="InterPro" id="IPR025877">
    <property type="entry name" value="MobA-like_NTP_Trfase"/>
</dbReference>
<keyword evidence="2" id="KW-0808">Transferase</keyword>
<dbReference type="PANTHER" id="PTHR43777">
    <property type="entry name" value="MOLYBDENUM COFACTOR CYTIDYLYLTRANSFERASE"/>
    <property type="match status" value="1"/>
</dbReference>